<evidence type="ECO:0000313" key="2">
    <source>
        <dbReference type="Proteomes" id="UP000056750"/>
    </source>
</evidence>
<reference evidence="1 2" key="1">
    <citation type="submission" date="2015-12" db="EMBL/GenBank/DDBJ databases">
        <title>Intraspecies pangenome expansion in the marine bacterium Alteromonas.</title>
        <authorList>
            <person name="Lopez-Perez M."/>
            <person name="Rodriguez-Valera F."/>
        </authorList>
    </citation>
    <scope>NUCLEOTIDE SEQUENCE [LARGE SCALE GENOMIC DNA]</scope>
    <source>
        <strain evidence="1 2">LMG 21861</strain>
        <plasmid evidence="1 2">pASTE61-200</plasmid>
    </source>
</reference>
<dbReference type="EMBL" id="CP013927">
    <property type="protein sequence ID" value="AMJ76573.1"/>
    <property type="molecule type" value="Genomic_DNA"/>
</dbReference>
<keyword evidence="2" id="KW-1185">Reference proteome</keyword>
<accession>A0ABN4LRY9</accession>
<proteinExistence type="predicted"/>
<protein>
    <submittedName>
        <fullName evidence="1">Uncharacterized protein</fullName>
    </submittedName>
</protein>
<organism evidence="1 2">
    <name type="scientific">Alteromonas stellipolaris</name>
    <dbReference type="NCBI Taxonomy" id="233316"/>
    <lineage>
        <taxon>Bacteria</taxon>
        <taxon>Pseudomonadati</taxon>
        <taxon>Pseudomonadota</taxon>
        <taxon>Gammaproteobacteria</taxon>
        <taxon>Alteromonadales</taxon>
        <taxon>Alteromonadaceae</taxon>
        <taxon>Alteromonas/Salinimonas group</taxon>
        <taxon>Alteromonas</taxon>
    </lineage>
</organism>
<gene>
    <name evidence="1" type="ORF">AVL57_00040</name>
</gene>
<name>A0ABN4LRY9_9ALTE</name>
<evidence type="ECO:0000313" key="1">
    <source>
        <dbReference type="EMBL" id="AMJ76573.1"/>
    </source>
</evidence>
<dbReference type="Proteomes" id="UP000056750">
    <property type="component" value="Plasmid pASTE61-200"/>
</dbReference>
<sequence>MSEKQWIYDSRHIGLYQELTQEDDGEINHRDVVLCIHDEGHVNLENKSESANVQSHFSISISPLDMDNLAVAWCKTRHLSVNKYTLNELLEQSNDAIDDTEQKKLLPEREEQEELEYDNIFEVVASNTNIAKAMKERSNEFLKLREAGQALAKQAAYITEIHSQEEHITALALLEILLEDYDNNVLLFDALSASITRFEQSMP</sequence>
<geneLocation type="plasmid" evidence="1 2">
    <name>pASTE61-200</name>
</geneLocation>
<dbReference type="RefSeq" id="WP_061093614.1">
    <property type="nucleotide sequence ID" value="NZ_CP013927.1"/>
</dbReference>
<keyword evidence="1" id="KW-0614">Plasmid</keyword>